<organism evidence="1 2">
    <name type="scientific">Clostridium perfringens D str. JGS1721</name>
    <dbReference type="NCBI Taxonomy" id="488537"/>
    <lineage>
        <taxon>Bacteria</taxon>
        <taxon>Bacillati</taxon>
        <taxon>Bacillota</taxon>
        <taxon>Clostridia</taxon>
        <taxon>Eubacteriales</taxon>
        <taxon>Clostridiaceae</taxon>
        <taxon>Clostridium</taxon>
    </lineage>
</organism>
<comment type="caution">
    <text evidence="1">The sequence shown here is derived from an EMBL/GenBank/DDBJ whole genome shotgun (WGS) entry which is preliminary data.</text>
</comment>
<accession>B1V1C1</accession>
<name>B1V1C1_CLOPF</name>
<reference evidence="1 2" key="1">
    <citation type="submission" date="2008-03" db="EMBL/GenBank/DDBJ databases">
        <authorList>
            <person name="Paulsen I."/>
            <person name="Sebastian Y."/>
        </authorList>
    </citation>
    <scope>NUCLEOTIDE SEQUENCE [LARGE SCALE GENOMIC DNA]</scope>
    <source>
        <strain evidence="2">D str. JGS1721</strain>
    </source>
</reference>
<sequence length="65" mass="7446">MDFFNLLYKINKTLVRNMIIPMKKHIYPIGIKKKNGSISIPLGAILEPEIPDIIKQNIPKINGKM</sequence>
<dbReference type="AlphaFoldDB" id="B1V1C1"/>
<proteinExistence type="predicted"/>
<dbReference type="EMBL" id="ABOO01000009">
    <property type="protein sequence ID" value="EDT72396.1"/>
    <property type="molecule type" value="Genomic_DNA"/>
</dbReference>
<gene>
    <name evidence="1" type="ORF">CJD_0172</name>
</gene>
<evidence type="ECO:0000313" key="1">
    <source>
        <dbReference type="EMBL" id="EDT72396.1"/>
    </source>
</evidence>
<protein>
    <submittedName>
        <fullName evidence="1">Uncharacterized protein</fullName>
    </submittedName>
</protein>
<dbReference type="Proteomes" id="UP000003188">
    <property type="component" value="Unassembled WGS sequence"/>
</dbReference>
<evidence type="ECO:0000313" key="2">
    <source>
        <dbReference type="Proteomes" id="UP000003188"/>
    </source>
</evidence>